<name>A0A0R0C513_9GAMM</name>
<reference evidence="2 3" key="1">
    <citation type="submission" date="2015-05" db="EMBL/GenBank/DDBJ databases">
        <title>Genome sequencing and analysis of members of genus Stenotrophomonas.</title>
        <authorList>
            <person name="Patil P.P."/>
            <person name="Midha S."/>
            <person name="Patil P.B."/>
        </authorList>
    </citation>
    <scope>NUCLEOTIDE SEQUENCE [LARGE SCALE GENOMIC DNA]</scope>
    <source>
        <strain evidence="2 3">DSM 18929</strain>
    </source>
</reference>
<sequence length="263" mass="28661">MSGLKSSDIHWVVNAYIGVSEGFLGDFTYRSHKEFYPAFCDLEIDPEAFPGTTRERFIKVLASLPPMGQAAVLRGVSKKYPVGSAVQRTPRIFQELMGLADRCVSGTLVAHPSTRITSELLQQLLKDASTLLGTQGPTSAVDRIHTALHAYLKAACDERGLPLPDDCGVTQLFKLLRQNHPNLSKGPHEATMTRILQALSTVIDSLNPARNRGSLAHANEELLGREEAVLVINSARTIFQYLDAKLIPAGTGSNETRPADISQ</sequence>
<organism evidence="2 3">
    <name type="scientific">Stenotrophomonas humi</name>
    <dbReference type="NCBI Taxonomy" id="405444"/>
    <lineage>
        <taxon>Bacteria</taxon>
        <taxon>Pseudomonadati</taxon>
        <taxon>Pseudomonadota</taxon>
        <taxon>Gammaproteobacteria</taxon>
        <taxon>Lysobacterales</taxon>
        <taxon>Lysobacteraceae</taxon>
        <taxon>Stenotrophomonas</taxon>
    </lineage>
</organism>
<accession>A0A0R0C513</accession>
<dbReference type="InterPro" id="IPR026001">
    <property type="entry name" value="Abi-like_C"/>
</dbReference>
<evidence type="ECO:0000313" key="3">
    <source>
        <dbReference type="Proteomes" id="UP000050864"/>
    </source>
</evidence>
<dbReference type="OrthoDB" id="2339338at2"/>
<dbReference type="AlphaFoldDB" id="A0A0R0C513"/>
<dbReference type="PATRIC" id="fig|405444.3.peg.652"/>
<dbReference type="EMBL" id="LDJI01000013">
    <property type="protein sequence ID" value="KRG64581.1"/>
    <property type="molecule type" value="Genomic_DNA"/>
</dbReference>
<dbReference type="Pfam" id="PF14355">
    <property type="entry name" value="Abi_C"/>
    <property type="match status" value="1"/>
</dbReference>
<keyword evidence="3" id="KW-1185">Reference proteome</keyword>
<protein>
    <recommendedName>
        <fullName evidence="1">Abortive infection protein-like C-terminal domain-containing protein</fullName>
    </recommendedName>
</protein>
<evidence type="ECO:0000259" key="1">
    <source>
        <dbReference type="Pfam" id="PF14355"/>
    </source>
</evidence>
<proteinExistence type="predicted"/>
<evidence type="ECO:0000313" key="2">
    <source>
        <dbReference type="EMBL" id="KRG64581.1"/>
    </source>
</evidence>
<dbReference type="Proteomes" id="UP000050864">
    <property type="component" value="Unassembled WGS sequence"/>
</dbReference>
<feature type="domain" description="Abortive infection protein-like C-terminal" evidence="1">
    <location>
        <begin position="174"/>
        <end position="242"/>
    </location>
</feature>
<dbReference type="RefSeq" id="WP_057633180.1">
    <property type="nucleotide sequence ID" value="NZ_LDJI01000013.1"/>
</dbReference>
<gene>
    <name evidence="2" type="ORF">ABB26_08265</name>
</gene>
<dbReference type="STRING" id="405444.ABB26_08265"/>
<comment type="caution">
    <text evidence="2">The sequence shown here is derived from an EMBL/GenBank/DDBJ whole genome shotgun (WGS) entry which is preliminary data.</text>
</comment>